<evidence type="ECO:0000313" key="1">
    <source>
        <dbReference type="EMBL" id="GMF00723.1"/>
    </source>
</evidence>
<protein>
    <submittedName>
        <fullName evidence="1">Unnamed protein product</fullName>
    </submittedName>
</protein>
<gene>
    <name evidence="1" type="ORF">Cboi01_000563400</name>
</gene>
<proteinExistence type="predicted"/>
<dbReference type="Proteomes" id="UP001165101">
    <property type="component" value="Unassembled WGS sequence"/>
</dbReference>
<evidence type="ECO:0000313" key="2">
    <source>
        <dbReference type="Proteomes" id="UP001165101"/>
    </source>
</evidence>
<dbReference type="EMBL" id="BSXV01004537">
    <property type="protein sequence ID" value="GMF00723.1"/>
    <property type="molecule type" value="Genomic_DNA"/>
</dbReference>
<keyword evidence="2" id="KW-1185">Reference proteome</keyword>
<accession>A0ACB5U313</accession>
<comment type="caution">
    <text evidence="1">The sequence shown here is derived from an EMBL/GenBank/DDBJ whole genome shotgun (WGS) entry which is preliminary data.</text>
</comment>
<organism evidence="1 2">
    <name type="scientific">Candida boidinii</name>
    <name type="common">Yeast</name>
    <dbReference type="NCBI Taxonomy" id="5477"/>
    <lineage>
        <taxon>Eukaryota</taxon>
        <taxon>Fungi</taxon>
        <taxon>Dikarya</taxon>
        <taxon>Ascomycota</taxon>
        <taxon>Saccharomycotina</taxon>
        <taxon>Pichiomycetes</taxon>
        <taxon>Pichiales</taxon>
        <taxon>Pichiaceae</taxon>
        <taxon>Ogataea</taxon>
        <taxon>Ogataea/Candida clade</taxon>
    </lineage>
</organism>
<reference evidence="1" key="1">
    <citation type="submission" date="2023-04" db="EMBL/GenBank/DDBJ databases">
        <title>Candida boidinii NBRC 1967.</title>
        <authorList>
            <person name="Ichikawa N."/>
            <person name="Sato H."/>
            <person name="Tonouchi N."/>
        </authorList>
    </citation>
    <scope>NUCLEOTIDE SEQUENCE</scope>
    <source>
        <strain evidence="1">NBRC 1967</strain>
    </source>
</reference>
<name>A0ACB5U313_CANBO</name>
<sequence length="147" mass="17114">MKKNFRAKLSEPTDLKDSYLKRRTELQLLDEINNVHSDSCVKSKFKRSKTYNGFKSEWINENQQVSENEMVMFKALNKVKLSWNDTQEKESFFRKMGAYDFEQTVDSEKYMKGDTDVESTDTELSDEESESTDNTTINEPSSDDVCG</sequence>